<dbReference type="InterPro" id="IPR043502">
    <property type="entry name" value="DNA/RNA_pol_sf"/>
</dbReference>
<evidence type="ECO:0000313" key="3">
    <source>
        <dbReference type="Proteomes" id="UP001314205"/>
    </source>
</evidence>
<comment type="caution">
    <text evidence="2">The sequence shown here is derived from an EMBL/GenBank/DDBJ whole genome shotgun (WGS) entry which is preliminary data.</text>
</comment>
<dbReference type="InterPro" id="IPR043128">
    <property type="entry name" value="Rev_trsase/Diguanyl_cyclase"/>
</dbReference>
<accession>A0AAV1LJD5</accession>
<gene>
    <name evidence="2" type="ORF">PARMNEM_LOCUS14023</name>
</gene>
<dbReference type="EMBL" id="CAVLGL010000090">
    <property type="protein sequence ID" value="CAK1594387.1"/>
    <property type="molecule type" value="Genomic_DNA"/>
</dbReference>
<dbReference type="PANTHER" id="PTHR37984:SF5">
    <property type="entry name" value="PROTEIN NYNRIN-LIKE"/>
    <property type="match status" value="1"/>
</dbReference>
<evidence type="ECO:0000313" key="2">
    <source>
        <dbReference type="EMBL" id="CAK1594387.1"/>
    </source>
</evidence>
<proteinExistence type="predicted"/>
<organism evidence="2 3">
    <name type="scientific">Parnassius mnemosyne</name>
    <name type="common">clouded apollo</name>
    <dbReference type="NCBI Taxonomy" id="213953"/>
    <lineage>
        <taxon>Eukaryota</taxon>
        <taxon>Metazoa</taxon>
        <taxon>Ecdysozoa</taxon>
        <taxon>Arthropoda</taxon>
        <taxon>Hexapoda</taxon>
        <taxon>Insecta</taxon>
        <taxon>Pterygota</taxon>
        <taxon>Neoptera</taxon>
        <taxon>Endopterygota</taxon>
        <taxon>Lepidoptera</taxon>
        <taxon>Glossata</taxon>
        <taxon>Ditrysia</taxon>
        <taxon>Papilionoidea</taxon>
        <taxon>Papilionidae</taxon>
        <taxon>Parnassiinae</taxon>
        <taxon>Parnassini</taxon>
        <taxon>Parnassius</taxon>
        <taxon>Driopa</taxon>
    </lineage>
</organism>
<name>A0AAV1LJD5_9NEOP</name>
<dbReference type="InterPro" id="IPR050951">
    <property type="entry name" value="Retrovirus_Pol_polyprotein"/>
</dbReference>
<dbReference type="Gene3D" id="3.30.70.270">
    <property type="match status" value="2"/>
</dbReference>
<evidence type="ECO:0000259" key="1">
    <source>
        <dbReference type="Pfam" id="PF00078"/>
    </source>
</evidence>
<feature type="domain" description="Reverse transcriptase" evidence="1">
    <location>
        <begin position="4"/>
        <end position="158"/>
    </location>
</feature>
<sequence>MTVVKKPNGDIRICLDTGHLNKAIRRQHLKLPTLQEITDNLPGAKYFSTLGAKQSFWQIKLHESSTDLCTFSTVFGKFKFLRMTYGTSSESEIFHKKLYEHYADIEGVILFVDDLLVYAKTKKAHDEIRRSVLQRCREINIELNLNKRNIVLSKLKYWSHRISTDGIFADDLHILAIKKMPSPTTVKEVEWFLGLVAYGSNYIPKFSVKSFKLRELLKKEVAWH</sequence>
<dbReference type="Proteomes" id="UP001314205">
    <property type="component" value="Unassembled WGS sequence"/>
</dbReference>
<reference evidence="2 3" key="1">
    <citation type="submission" date="2023-11" db="EMBL/GenBank/DDBJ databases">
        <authorList>
            <person name="Hedman E."/>
            <person name="Englund M."/>
            <person name="Stromberg M."/>
            <person name="Nyberg Akerstrom W."/>
            <person name="Nylinder S."/>
            <person name="Jareborg N."/>
            <person name="Kallberg Y."/>
            <person name="Kronander E."/>
        </authorList>
    </citation>
    <scope>NUCLEOTIDE SEQUENCE [LARGE SCALE GENOMIC DNA]</scope>
</reference>
<dbReference type="CDD" id="cd01647">
    <property type="entry name" value="RT_LTR"/>
    <property type="match status" value="1"/>
</dbReference>
<dbReference type="SUPFAM" id="SSF56672">
    <property type="entry name" value="DNA/RNA polymerases"/>
    <property type="match status" value="1"/>
</dbReference>
<dbReference type="InterPro" id="IPR000477">
    <property type="entry name" value="RT_dom"/>
</dbReference>
<protein>
    <recommendedName>
        <fullName evidence="1">Reverse transcriptase domain-containing protein</fullName>
    </recommendedName>
</protein>
<dbReference type="AlphaFoldDB" id="A0AAV1LJD5"/>
<dbReference type="Gene3D" id="3.10.10.10">
    <property type="entry name" value="HIV Type 1 Reverse Transcriptase, subunit A, domain 1"/>
    <property type="match status" value="1"/>
</dbReference>
<dbReference type="Pfam" id="PF00078">
    <property type="entry name" value="RVT_1"/>
    <property type="match status" value="1"/>
</dbReference>
<dbReference type="GO" id="GO:0071897">
    <property type="term" value="P:DNA biosynthetic process"/>
    <property type="evidence" value="ECO:0007669"/>
    <property type="project" value="UniProtKB-ARBA"/>
</dbReference>
<keyword evidence="3" id="KW-1185">Reference proteome</keyword>
<dbReference type="PANTHER" id="PTHR37984">
    <property type="entry name" value="PROTEIN CBG26694"/>
    <property type="match status" value="1"/>
</dbReference>